<dbReference type="EMBL" id="NAJQ01000490">
    <property type="protein sequence ID" value="TKA68699.1"/>
    <property type="molecule type" value="Genomic_DNA"/>
</dbReference>
<comment type="caution">
    <text evidence="2">The sequence shown here is derived from an EMBL/GenBank/DDBJ whole genome shotgun (WGS) entry which is preliminary data.</text>
</comment>
<dbReference type="STRING" id="329884.A0A4V5NEV3"/>
<dbReference type="AlphaFoldDB" id="A0A4V5NEV3"/>
<evidence type="ECO:0000313" key="2">
    <source>
        <dbReference type="EMBL" id="TKA68699.1"/>
    </source>
</evidence>
<organism evidence="2 3">
    <name type="scientific">Friedmanniomyces simplex</name>
    <dbReference type="NCBI Taxonomy" id="329884"/>
    <lineage>
        <taxon>Eukaryota</taxon>
        <taxon>Fungi</taxon>
        <taxon>Dikarya</taxon>
        <taxon>Ascomycota</taxon>
        <taxon>Pezizomycotina</taxon>
        <taxon>Dothideomycetes</taxon>
        <taxon>Dothideomycetidae</taxon>
        <taxon>Mycosphaerellales</taxon>
        <taxon>Teratosphaeriaceae</taxon>
        <taxon>Friedmanniomyces</taxon>
    </lineage>
</organism>
<accession>A0A4V5NEV3</accession>
<keyword evidence="3" id="KW-1185">Reference proteome</keyword>
<sequence>MPGAVYEDILNPVLASGPYYRSTRKRERSNGYDLDRHKMSNYYYPPEETPQEEDEFGFNQAFSPPTSQSALFDPSYITQPPAAVPEQHQLFGDPQQLYQQSNQYQQAFDIDIGQHPAWITPIVPSNYHPLPHSAASFPAFSETFVHSQDMVTAGPSSTAVNYLSPEEAAQTRTSRAPSFASNASSVPSVSQSDVSRSASPSAGEMAKWGFRNEDSSWSCAADNMKDHVRRVHRKRLAD</sequence>
<name>A0A4V5NEV3_9PEZI</name>
<evidence type="ECO:0000313" key="3">
    <source>
        <dbReference type="Proteomes" id="UP000309340"/>
    </source>
</evidence>
<feature type="region of interest" description="Disordered" evidence="1">
    <location>
        <begin position="18"/>
        <end position="64"/>
    </location>
</feature>
<protein>
    <submittedName>
        <fullName evidence="2">Uncharacterized protein</fullName>
    </submittedName>
</protein>
<evidence type="ECO:0000256" key="1">
    <source>
        <dbReference type="SAM" id="MobiDB-lite"/>
    </source>
</evidence>
<feature type="region of interest" description="Disordered" evidence="1">
    <location>
        <begin position="165"/>
        <end position="207"/>
    </location>
</feature>
<feature type="compositionally biased region" description="Basic and acidic residues" evidence="1">
    <location>
        <begin position="28"/>
        <end position="38"/>
    </location>
</feature>
<dbReference type="Proteomes" id="UP000309340">
    <property type="component" value="Unassembled WGS sequence"/>
</dbReference>
<proteinExistence type="predicted"/>
<gene>
    <name evidence="2" type="ORF">B0A55_08080</name>
</gene>
<feature type="compositionally biased region" description="Low complexity" evidence="1">
    <location>
        <begin position="176"/>
        <end position="202"/>
    </location>
</feature>
<reference evidence="2 3" key="1">
    <citation type="submission" date="2017-03" db="EMBL/GenBank/DDBJ databases">
        <title>Genomes of endolithic fungi from Antarctica.</title>
        <authorList>
            <person name="Coleine C."/>
            <person name="Masonjones S."/>
            <person name="Stajich J.E."/>
        </authorList>
    </citation>
    <scope>NUCLEOTIDE SEQUENCE [LARGE SCALE GENOMIC DNA]</scope>
    <source>
        <strain evidence="2 3">CCFEE 5184</strain>
    </source>
</reference>
<dbReference type="OrthoDB" id="3856550at2759"/>